<dbReference type="AlphaFoldDB" id="A0A918S0T3"/>
<evidence type="ECO:0000313" key="1">
    <source>
        <dbReference type="EMBL" id="GHA16139.1"/>
    </source>
</evidence>
<proteinExistence type="predicted"/>
<evidence type="ECO:0000313" key="2">
    <source>
        <dbReference type="Proteomes" id="UP000614811"/>
    </source>
</evidence>
<sequence>MPIANCVISPSCPDGQGDLIAQWSRASRQSADHMTVNLIKAHQQGQPYAVVATLYLPSIWSSSAIIRLQEGLALALTQYYAIAASDVIVLTQILDSGRVVEDAESVFWGL</sequence>
<dbReference type="Proteomes" id="UP000614811">
    <property type="component" value="Unassembled WGS sequence"/>
</dbReference>
<dbReference type="EMBL" id="BMXA01000005">
    <property type="protein sequence ID" value="GHA16139.1"/>
    <property type="molecule type" value="Genomic_DNA"/>
</dbReference>
<reference evidence="1" key="2">
    <citation type="submission" date="2020-09" db="EMBL/GenBank/DDBJ databases">
        <authorList>
            <person name="Sun Q."/>
            <person name="Kim S."/>
        </authorList>
    </citation>
    <scope>NUCLEOTIDE SEQUENCE</scope>
    <source>
        <strain evidence="1">KCTC 12711</strain>
    </source>
</reference>
<protein>
    <submittedName>
        <fullName evidence="1">Uncharacterized protein</fullName>
    </submittedName>
</protein>
<comment type="caution">
    <text evidence="1">The sequence shown here is derived from an EMBL/GenBank/DDBJ whole genome shotgun (WGS) entry which is preliminary data.</text>
</comment>
<keyword evidence="2" id="KW-1185">Reference proteome</keyword>
<dbReference type="RefSeq" id="WP_189402226.1">
    <property type="nucleotide sequence ID" value="NZ_BMXA01000005.1"/>
</dbReference>
<organism evidence="1 2">
    <name type="scientific">Arenicella chitinivorans</name>
    <dbReference type="NCBI Taxonomy" id="1329800"/>
    <lineage>
        <taxon>Bacteria</taxon>
        <taxon>Pseudomonadati</taxon>
        <taxon>Pseudomonadota</taxon>
        <taxon>Gammaproteobacteria</taxon>
        <taxon>Arenicellales</taxon>
        <taxon>Arenicellaceae</taxon>
        <taxon>Arenicella</taxon>
    </lineage>
</organism>
<name>A0A918S0T3_9GAMM</name>
<gene>
    <name evidence="1" type="ORF">GCM10008090_27420</name>
</gene>
<reference evidence="1" key="1">
    <citation type="journal article" date="2014" name="Int. J. Syst. Evol. Microbiol.">
        <title>Complete genome sequence of Corynebacterium casei LMG S-19264T (=DSM 44701T), isolated from a smear-ripened cheese.</title>
        <authorList>
            <consortium name="US DOE Joint Genome Institute (JGI-PGF)"/>
            <person name="Walter F."/>
            <person name="Albersmeier A."/>
            <person name="Kalinowski J."/>
            <person name="Ruckert C."/>
        </authorList>
    </citation>
    <scope>NUCLEOTIDE SEQUENCE</scope>
    <source>
        <strain evidence="1">KCTC 12711</strain>
    </source>
</reference>
<accession>A0A918S0T3</accession>